<dbReference type="RefSeq" id="WP_092371368.1">
    <property type="nucleotide sequence ID" value="NZ_CP176637.1"/>
</dbReference>
<name>A0A1I0K649_9FIRM</name>
<dbReference type="SUPFAM" id="SSF160719">
    <property type="entry name" value="gpW/gp25-like"/>
    <property type="match status" value="1"/>
</dbReference>
<dbReference type="Proteomes" id="UP000198508">
    <property type="component" value="Unassembled WGS sequence"/>
</dbReference>
<evidence type="ECO:0000313" key="2">
    <source>
        <dbReference type="Proteomes" id="UP000198508"/>
    </source>
</evidence>
<evidence type="ECO:0008006" key="3">
    <source>
        <dbReference type="Google" id="ProtNLM"/>
    </source>
</evidence>
<dbReference type="AlphaFoldDB" id="A0A1I0K649"/>
<organism evidence="1 2">
    <name type="scientific">Enterocloster lavalensis</name>
    <dbReference type="NCBI Taxonomy" id="460384"/>
    <lineage>
        <taxon>Bacteria</taxon>
        <taxon>Bacillati</taxon>
        <taxon>Bacillota</taxon>
        <taxon>Clostridia</taxon>
        <taxon>Lachnospirales</taxon>
        <taxon>Lachnospiraceae</taxon>
        <taxon>Enterocloster</taxon>
    </lineage>
</organism>
<reference evidence="2" key="1">
    <citation type="submission" date="2016-10" db="EMBL/GenBank/DDBJ databases">
        <authorList>
            <person name="Varghese N."/>
            <person name="Submissions S."/>
        </authorList>
    </citation>
    <scope>NUCLEOTIDE SEQUENCE [LARGE SCALE GENOMIC DNA]</scope>
    <source>
        <strain evidence="2">NLAE-zl-G277</strain>
    </source>
</reference>
<evidence type="ECO:0000313" key="1">
    <source>
        <dbReference type="EMBL" id="SEU19275.1"/>
    </source>
</evidence>
<accession>A0A1I0K649</accession>
<sequence length="133" mass="15247">MLPDTGNILKQDFTVRKQPSRTYRLKNDRVLGYVDGLEAVKQAVNCILNTERFEHVIYSWNYGREFSKLYGRSQGMLESKIKKRIKEALTQDDRIRSVGAFSFSRSGKQLLVTFTVSCDQGVFEAEKEVDTGV</sequence>
<dbReference type="InterPro" id="IPR020288">
    <property type="entry name" value="Sheath_initiator"/>
</dbReference>
<dbReference type="Gene3D" id="3.10.450.40">
    <property type="match status" value="1"/>
</dbReference>
<dbReference type="STRING" id="460384.SAMN05216313_1505"/>
<protein>
    <recommendedName>
        <fullName evidence="3">DUF2634 domain-containing protein</fullName>
    </recommendedName>
</protein>
<dbReference type="EMBL" id="FOIM01000050">
    <property type="protein sequence ID" value="SEU19275.1"/>
    <property type="molecule type" value="Genomic_DNA"/>
</dbReference>
<keyword evidence="2" id="KW-1185">Reference proteome</keyword>
<dbReference type="Pfam" id="PF10934">
    <property type="entry name" value="Sheath_initiator"/>
    <property type="match status" value="1"/>
</dbReference>
<gene>
    <name evidence="1" type="ORF">SAMN05216313_1505</name>
</gene>
<proteinExistence type="predicted"/>